<evidence type="ECO:0000256" key="2">
    <source>
        <dbReference type="SAM" id="Phobius"/>
    </source>
</evidence>
<evidence type="ECO:0000256" key="1">
    <source>
        <dbReference type="SAM" id="MobiDB-lite"/>
    </source>
</evidence>
<feature type="compositionally biased region" description="Polar residues" evidence="1">
    <location>
        <begin position="155"/>
        <end position="168"/>
    </location>
</feature>
<sequence>MGFIDLNHLGPAEIAHIFNTVFGAAHLNENVIFNSHNSDSHTTVKLKTLVIGLTTSMSLLLLLGLSFSFCVCKSRRSWSRWRTWFINEPDREDEYDRGRRSMEIPTPFIDRVATPTFPPAKGVSTRDQLLSLRIRATETPRQKEGVEILEPPRSAVTSSDGPPSYNTL</sequence>
<feature type="region of interest" description="Disordered" evidence="1">
    <location>
        <begin position="136"/>
        <end position="168"/>
    </location>
</feature>
<evidence type="ECO:0000313" key="4">
    <source>
        <dbReference type="Proteomes" id="UP000807306"/>
    </source>
</evidence>
<comment type="caution">
    <text evidence="3">The sequence shown here is derived from an EMBL/GenBank/DDBJ whole genome shotgun (WGS) entry which is preliminary data.</text>
</comment>
<gene>
    <name evidence="3" type="ORF">CPB83DRAFT_893177</name>
</gene>
<proteinExistence type="predicted"/>
<organism evidence="3 4">
    <name type="scientific">Crepidotus variabilis</name>
    <dbReference type="NCBI Taxonomy" id="179855"/>
    <lineage>
        <taxon>Eukaryota</taxon>
        <taxon>Fungi</taxon>
        <taxon>Dikarya</taxon>
        <taxon>Basidiomycota</taxon>
        <taxon>Agaricomycotina</taxon>
        <taxon>Agaricomycetes</taxon>
        <taxon>Agaricomycetidae</taxon>
        <taxon>Agaricales</taxon>
        <taxon>Agaricineae</taxon>
        <taxon>Crepidotaceae</taxon>
        <taxon>Crepidotus</taxon>
    </lineage>
</organism>
<feature type="compositionally biased region" description="Basic and acidic residues" evidence="1">
    <location>
        <begin position="136"/>
        <end position="146"/>
    </location>
</feature>
<name>A0A9P6JRJ6_9AGAR</name>
<keyword evidence="4" id="KW-1185">Reference proteome</keyword>
<feature type="transmembrane region" description="Helical" evidence="2">
    <location>
        <begin position="49"/>
        <end position="72"/>
    </location>
</feature>
<reference evidence="3" key="1">
    <citation type="submission" date="2020-11" db="EMBL/GenBank/DDBJ databases">
        <authorList>
            <consortium name="DOE Joint Genome Institute"/>
            <person name="Ahrendt S."/>
            <person name="Riley R."/>
            <person name="Andreopoulos W."/>
            <person name="Labutti K."/>
            <person name="Pangilinan J."/>
            <person name="Ruiz-Duenas F.J."/>
            <person name="Barrasa J.M."/>
            <person name="Sanchez-Garcia M."/>
            <person name="Camarero S."/>
            <person name="Miyauchi S."/>
            <person name="Serrano A."/>
            <person name="Linde D."/>
            <person name="Babiker R."/>
            <person name="Drula E."/>
            <person name="Ayuso-Fernandez I."/>
            <person name="Pacheco R."/>
            <person name="Padilla G."/>
            <person name="Ferreira P."/>
            <person name="Barriuso J."/>
            <person name="Kellner H."/>
            <person name="Castanera R."/>
            <person name="Alfaro M."/>
            <person name="Ramirez L."/>
            <person name="Pisabarro A.G."/>
            <person name="Kuo A."/>
            <person name="Tritt A."/>
            <person name="Lipzen A."/>
            <person name="He G."/>
            <person name="Yan M."/>
            <person name="Ng V."/>
            <person name="Cullen D."/>
            <person name="Martin F."/>
            <person name="Rosso M.-N."/>
            <person name="Henrissat B."/>
            <person name="Hibbett D."/>
            <person name="Martinez A.T."/>
            <person name="Grigoriev I.V."/>
        </authorList>
    </citation>
    <scope>NUCLEOTIDE SEQUENCE</scope>
    <source>
        <strain evidence="3">CBS 506.95</strain>
    </source>
</reference>
<keyword evidence="2" id="KW-1133">Transmembrane helix</keyword>
<dbReference type="EMBL" id="MU157843">
    <property type="protein sequence ID" value="KAF9529968.1"/>
    <property type="molecule type" value="Genomic_DNA"/>
</dbReference>
<protein>
    <submittedName>
        <fullName evidence="3">Uncharacterized protein</fullName>
    </submittedName>
</protein>
<dbReference type="AlphaFoldDB" id="A0A9P6JRJ6"/>
<keyword evidence="2" id="KW-0812">Transmembrane</keyword>
<evidence type="ECO:0000313" key="3">
    <source>
        <dbReference type="EMBL" id="KAF9529968.1"/>
    </source>
</evidence>
<dbReference type="Proteomes" id="UP000807306">
    <property type="component" value="Unassembled WGS sequence"/>
</dbReference>
<accession>A0A9P6JRJ6</accession>
<keyword evidence="2" id="KW-0472">Membrane</keyword>